<proteinExistence type="predicted"/>
<evidence type="ECO:0000313" key="2">
    <source>
        <dbReference type="WBParaSite" id="JU765_v2.g10789.t1"/>
    </source>
</evidence>
<reference evidence="2" key="1">
    <citation type="submission" date="2022-11" db="UniProtKB">
        <authorList>
            <consortium name="WormBaseParasite"/>
        </authorList>
    </citation>
    <scope>IDENTIFICATION</scope>
</reference>
<name>A0AC34PX32_9BILA</name>
<organism evidence="1 2">
    <name type="scientific">Panagrolaimus sp. JU765</name>
    <dbReference type="NCBI Taxonomy" id="591449"/>
    <lineage>
        <taxon>Eukaryota</taxon>
        <taxon>Metazoa</taxon>
        <taxon>Ecdysozoa</taxon>
        <taxon>Nematoda</taxon>
        <taxon>Chromadorea</taxon>
        <taxon>Rhabditida</taxon>
        <taxon>Tylenchina</taxon>
        <taxon>Panagrolaimomorpha</taxon>
        <taxon>Panagrolaimoidea</taxon>
        <taxon>Panagrolaimidae</taxon>
        <taxon>Panagrolaimus</taxon>
    </lineage>
</organism>
<protein>
    <submittedName>
        <fullName evidence="2">DUF148 domain-containing protein</fullName>
    </submittedName>
</protein>
<sequence>MPRSSTILFFVLCFLAIEAFRLPEFLQNASNETKKEYMAIVKSKLSPDAMAKEIEKWISNQNSDIQKAYGKFKTDMETIKTRFGNSVANEIKSIKN</sequence>
<dbReference type="WBParaSite" id="JU765_v2.g10789.t1">
    <property type="protein sequence ID" value="JU765_v2.g10789.t1"/>
    <property type="gene ID" value="JU765_v2.g10789"/>
</dbReference>
<evidence type="ECO:0000313" key="1">
    <source>
        <dbReference type="Proteomes" id="UP000887576"/>
    </source>
</evidence>
<dbReference type="Proteomes" id="UP000887576">
    <property type="component" value="Unplaced"/>
</dbReference>
<accession>A0AC34PX32</accession>